<dbReference type="Proteomes" id="UP000294848">
    <property type="component" value="Unassembled WGS sequence"/>
</dbReference>
<gene>
    <name evidence="2" type="ORF">DET52_101195</name>
</gene>
<organism evidence="2 3">
    <name type="scientific">Sunxiuqinia elliptica</name>
    <dbReference type="NCBI Taxonomy" id="655355"/>
    <lineage>
        <taxon>Bacteria</taxon>
        <taxon>Pseudomonadati</taxon>
        <taxon>Bacteroidota</taxon>
        <taxon>Bacteroidia</taxon>
        <taxon>Marinilabiliales</taxon>
        <taxon>Prolixibacteraceae</taxon>
        <taxon>Sunxiuqinia</taxon>
    </lineage>
</organism>
<dbReference type="EMBL" id="SNWI01000001">
    <property type="protein sequence ID" value="TDO04844.1"/>
    <property type="molecule type" value="Genomic_DNA"/>
</dbReference>
<keyword evidence="1" id="KW-1133">Transmembrane helix</keyword>
<keyword evidence="1" id="KW-0812">Transmembrane</keyword>
<evidence type="ECO:0000313" key="2">
    <source>
        <dbReference type="EMBL" id="TDO04844.1"/>
    </source>
</evidence>
<reference evidence="2 3" key="1">
    <citation type="submission" date="2019-03" db="EMBL/GenBank/DDBJ databases">
        <title>Freshwater and sediment microbial communities from various areas in North America, analyzing microbe dynamics in response to fracking.</title>
        <authorList>
            <person name="Lamendella R."/>
        </authorList>
    </citation>
    <scope>NUCLEOTIDE SEQUENCE [LARGE SCALE GENOMIC DNA]</scope>
    <source>
        <strain evidence="2 3">114D</strain>
    </source>
</reference>
<dbReference type="AlphaFoldDB" id="A0A4R6H9Q2"/>
<evidence type="ECO:0000313" key="3">
    <source>
        <dbReference type="Proteomes" id="UP000294848"/>
    </source>
</evidence>
<name>A0A4R6H9Q2_9BACT</name>
<keyword evidence="1" id="KW-0472">Membrane</keyword>
<proteinExistence type="predicted"/>
<comment type="caution">
    <text evidence="2">The sequence shown here is derived from an EMBL/GenBank/DDBJ whole genome shotgun (WGS) entry which is preliminary data.</text>
</comment>
<accession>A0A4R6H9Q2</accession>
<feature type="transmembrane region" description="Helical" evidence="1">
    <location>
        <begin position="15"/>
        <end position="36"/>
    </location>
</feature>
<protein>
    <submittedName>
        <fullName evidence="2">Uncharacterized protein</fullName>
    </submittedName>
</protein>
<evidence type="ECO:0000256" key="1">
    <source>
        <dbReference type="SAM" id="Phobius"/>
    </source>
</evidence>
<sequence>MFERRIYAVEQSDLLIYRAMAACGFVMAVCGSLKVLSKPFYLIASHKGKNYYVFYAISENSDTFACDIT</sequence>